<dbReference type="Proteomes" id="UP000260925">
    <property type="component" value="Unassembled WGS sequence"/>
</dbReference>
<reference evidence="2 3" key="1">
    <citation type="journal article" date="2018" name="Nat. Biotechnol.">
        <title>A standardized bacterial taxonomy based on genome phylogeny substantially revises the tree of life.</title>
        <authorList>
            <person name="Parks D.H."/>
            <person name="Chuvochina M."/>
            <person name="Waite D.W."/>
            <person name="Rinke C."/>
            <person name="Skarshewski A."/>
            <person name="Chaumeil P.A."/>
            <person name="Hugenholtz P."/>
        </authorList>
    </citation>
    <scope>NUCLEOTIDE SEQUENCE [LARGE SCALE GENOMIC DNA]</scope>
    <source>
        <strain evidence="2">UBA9851</strain>
    </source>
</reference>
<accession>A0A3B9QTB7</accession>
<comment type="caution">
    <text evidence="2">The sequence shown here is derived from an EMBL/GenBank/DDBJ whole genome shotgun (WGS) entry which is preliminary data.</text>
</comment>
<feature type="region of interest" description="Disordered" evidence="1">
    <location>
        <begin position="40"/>
        <end position="62"/>
    </location>
</feature>
<evidence type="ECO:0000313" key="2">
    <source>
        <dbReference type="EMBL" id="HAF72215.1"/>
    </source>
</evidence>
<evidence type="ECO:0000313" key="3">
    <source>
        <dbReference type="Proteomes" id="UP000260925"/>
    </source>
</evidence>
<feature type="non-terminal residue" evidence="2">
    <location>
        <position position="62"/>
    </location>
</feature>
<dbReference type="EMBL" id="DMDD01000095">
    <property type="protein sequence ID" value="HAF72215.1"/>
    <property type="molecule type" value="Genomic_DNA"/>
</dbReference>
<proteinExistence type="predicted"/>
<organism evidence="2 3">
    <name type="scientific">Corynebacterium variabile</name>
    <dbReference type="NCBI Taxonomy" id="1727"/>
    <lineage>
        <taxon>Bacteria</taxon>
        <taxon>Bacillati</taxon>
        <taxon>Actinomycetota</taxon>
        <taxon>Actinomycetes</taxon>
        <taxon>Mycobacteriales</taxon>
        <taxon>Corynebacteriaceae</taxon>
        <taxon>Corynebacterium</taxon>
    </lineage>
</organism>
<gene>
    <name evidence="2" type="ORF">DCL06_04170</name>
</gene>
<sequence length="62" mass="7065">MALTNARIALLAAQRARAWNKDRKSRNESARHEELAVLRRQVTSPEEREKFLADAPGHTRAV</sequence>
<protein>
    <submittedName>
        <fullName evidence="2">Uncharacterized protein</fullName>
    </submittedName>
</protein>
<evidence type="ECO:0000256" key="1">
    <source>
        <dbReference type="SAM" id="MobiDB-lite"/>
    </source>
</evidence>
<name>A0A3B9QTB7_9CORY</name>
<dbReference type="AlphaFoldDB" id="A0A3B9QTB7"/>